<dbReference type="Proteomes" id="UP000594262">
    <property type="component" value="Unplaced"/>
</dbReference>
<organism evidence="6 7">
    <name type="scientific">Clytia hemisphaerica</name>
    <dbReference type="NCBI Taxonomy" id="252671"/>
    <lineage>
        <taxon>Eukaryota</taxon>
        <taxon>Metazoa</taxon>
        <taxon>Cnidaria</taxon>
        <taxon>Hydrozoa</taxon>
        <taxon>Hydroidolina</taxon>
        <taxon>Leptothecata</taxon>
        <taxon>Obeliida</taxon>
        <taxon>Clytiidae</taxon>
        <taxon>Clytia</taxon>
    </lineage>
</organism>
<dbReference type="AlphaFoldDB" id="A0A7M5V7W8"/>
<name>A0A7M5V7W8_9CNID</name>
<dbReference type="GO" id="GO:0003839">
    <property type="term" value="F:gamma-glutamylcyclotransferase activity"/>
    <property type="evidence" value="ECO:0007669"/>
    <property type="project" value="UniProtKB-EC"/>
</dbReference>
<dbReference type="CDD" id="cd06661">
    <property type="entry name" value="GGCT_like"/>
    <property type="match status" value="1"/>
</dbReference>
<keyword evidence="7" id="KW-1185">Reference proteome</keyword>
<evidence type="ECO:0000256" key="3">
    <source>
        <dbReference type="PIRSR" id="PIRSR617939-1"/>
    </source>
</evidence>
<evidence type="ECO:0000313" key="6">
    <source>
        <dbReference type="EnsemblMetazoa" id="CLYHEMP005041.3"/>
    </source>
</evidence>
<dbReference type="EnsemblMetazoa" id="CLYHEMT005041.3">
    <property type="protein sequence ID" value="CLYHEMP005041.3"/>
    <property type="gene ID" value="CLYHEMG005041"/>
</dbReference>
<evidence type="ECO:0000256" key="4">
    <source>
        <dbReference type="PIRSR" id="PIRSR617939-2"/>
    </source>
</evidence>
<dbReference type="SUPFAM" id="SSF110857">
    <property type="entry name" value="Gamma-glutamyl cyclotransferase-like"/>
    <property type="match status" value="1"/>
</dbReference>
<dbReference type="PANTHER" id="PTHR12935:SF0">
    <property type="entry name" value="GAMMA-GLUTAMYLCYCLOTRANSFERASE"/>
    <property type="match status" value="1"/>
</dbReference>
<keyword evidence="2" id="KW-0456">Lyase</keyword>
<feature type="binding site" evidence="4">
    <location>
        <begin position="42"/>
        <end position="47"/>
    </location>
    <ligand>
        <name>substrate</name>
    </ligand>
</feature>
<evidence type="ECO:0000313" key="7">
    <source>
        <dbReference type="Proteomes" id="UP000594262"/>
    </source>
</evidence>
<keyword evidence="5" id="KW-0732">Signal</keyword>
<feature type="signal peptide" evidence="5">
    <location>
        <begin position="1"/>
        <end position="22"/>
    </location>
</feature>
<dbReference type="Pfam" id="PF13772">
    <property type="entry name" value="AIG2_2"/>
    <property type="match status" value="1"/>
</dbReference>
<accession>A0A7M5V7W8</accession>
<protein>
    <recommendedName>
        <fullName evidence="1">gamma-glutamylcyclotransferase</fullName>
        <ecNumber evidence="1">4.3.2.9</ecNumber>
    </recommendedName>
</protein>
<dbReference type="OrthoDB" id="10029243at2759"/>
<dbReference type="InterPro" id="IPR013024">
    <property type="entry name" value="GGCT-like"/>
</dbReference>
<dbReference type="Gene3D" id="3.10.490.10">
    <property type="entry name" value="Gamma-glutamyl cyclotransferase-like"/>
    <property type="match status" value="1"/>
</dbReference>
<evidence type="ECO:0000256" key="1">
    <source>
        <dbReference type="ARBA" id="ARBA00012346"/>
    </source>
</evidence>
<dbReference type="InterPro" id="IPR036568">
    <property type="entry name" value="GGCT-like_sf"/>
</dbReference>
<sequence>MGQKLRLRLMLPWLQTILSASAIEKILRIYTIYEMATDEVYYFAFGSNMNADRMTDRKVYFTERKCAKLSNYELKLHKVLRNGTAAANIIETKGHCVYGALYRCTEKGLFALDKYEGVRNKMYERKTVNVELSDGSVVKAVTYIALKDKTDDNICKVGFDYLQHILKGRDILPNDYVDWIEKTFTCWCVDAPCKK</sequence>
<dbReference type="EC" id="4.3.2.9" evidence="1"/>
<proteinExistence type="predicted"/>
<feature type="chain" id="PRO_5029556475" description="gamma-glutamylcyclotransferase" evidence="5">
    <location>
        <begin position="23"/>
        <end position="195"/>
    </location>
</feature>
<dbReference type="InterPro" id="IPR017939">
    <property type="entry name" value="G-Glutamylcylcotransferase"/>
</dbReference>
<evidence type="ECO:0000256" key="2">
    <source>
        <dbReference type="ARBA" id="ARBA00023239"/>
    </source>
</evidence>
<reference evidence="6" key="1">
    <citation type="submission" date="2021-01" db="UniProtKB">
        <authorList>
            <consortium name="EnsemblMetazoa"/>
        </authorList>
    </citation>
    <scope>IDENTIFICATION</scope>
</reference>
<evidence type="ECO:0000256" key="5">
    <source>
        <dbReference type="SAM" id="SignalP"/>
    </source>
</evidence>
<feature type="active site" description="Proton acceptor" evidence="3">
    <location>
        <position position="116"/>
    </location>
</feature>
<dbReference type="PANTHER" id="PTHR12935">
    <property type="entry name" value="GAMMA-GLUTAMYLCYCLOTRANSFERASE"/>
    <property type="match status" value="1"/>
</dbReference>